<accession>A2FTS7</accession>
<dbReference type="SMART" id="SM00044">
    <property type="entry name" value="CYCc"/>
    <property type="match status" value="1"/>
</dbReference>
<evidence type="ECO:0000256" key="5">
    <source>
        <dbReference type="ARBA" id="ARBA00023136"/>
    </source>
</evidence>
<dbReference type="STRING" id="5722.A2FTS7"/>
<feature type="transmembrane region" description="Helical" evidence="7">
    <location>
        <begin position="106"/>
        <end position="129"/>
    </location>
</feature>
<dbReference type="GO" id="GO:0000166">
    <property type="term" value="F:nucleotide binding"/>
    <property type="evidence" value="ECO:0007669"/>
    <property type="project" value="UniProtKB-KW"/>
</dbReference>
<evidence type="ECO:0000256" key="3">
    <source>
        <dbReference type="ARBA" id="ARBA00022741"/>
    </source>
</evidence>
<dbReference type="PANTHER" id="PTHR11920">
    <property type="entry name" value="GUANYLYL CYCLASE"/>
    <property type="match status" value="1"/>
</dbReference>
<dbReference type="InterPro" id="IPR029787">
    <property type="entry name" value="Nucleotide_cyclase"/>
</dbReference>
<feature type="transmembrane region" description="Helical" evidence="7">
    <location>
        <begin position="12"/>
        <end position="31"/>
    </location>
</feature>
<dbReference type="InterPro" id="IPR001054">
    <property type="entry name" value="A/G_cyclase"/>
</dbReference>
<dbReference type="GO" id="GO:0007168">
    <property type="term" value="P:receptor guanylyl cyclase signaling pathway"/>
    <property type="evidence" value="ECO:0000318"/>
    <property type="project" value="GO_Central"/>
</dbReference>
<dbReference type="RefSeq" id="XP_001304614.1">
    <property type="nucleotide sequence ID" value="XM_001304613.1"/>
</dbReference>
<evidence type="ECO:0000256" key="2">
    <source>
        <dbReference type="ARBA" id="ARBA00022692"/>
    </source>
</evidence>
<dbReference type="SUPFAM" id="SSF55073">
    <property type="entry name" value="Nucleotide cyclase"/>
    <property type="match status" value="1"/>
</dbReference>
<dbReference type="CDD" id="cd07302">
    <property type="entry name" value="CHD"/>
    <property type="match status" value="1"/>
</dbReference>
<dbReference type="GO" id="GO:0001653">
    <property type="term" value="F:peptide receptor activity"/>
    <property type="evidence" value="ECO:0000318"/>
    <property type="project" value="GO_Central"/>
</dbReference>
<keyword evidence="6" id="KW-0456">Lyase</keyword>
<dbReference type="InterPro" id="IPR050401">
    <property type="entry name" value="Cyclic_nucleotide_synthase"/>
</dbReference>
<sequence>MAMKEETYYSKGFNIATIVITLVTFVSYYIFYRQIYSYSFIFRQTAFLCISGKQQQIIMQVLSFQSLCVGLMTRIPKEAQTAFCVVGIIAIIYSIFRVTLTHSLVYMWQSVMFMSFTIFGIISYVAHVIMIMLDYKINVPAIFIHFFVILAVDLISHFYMKYLVKKAMVALDNVYEKKDFLEQCTNHRKLMIYSILGFQFAHPASLEFTVFKYITDKYPYEASYWLIYGKFVAIYPELSDTLSFIVRNMIGYKLKGLAIKQAIAQTKIIFQQRETNLTGDLKKKLNKMAKEVSDIKRTIRRIWDQVIQGNANEMDNAVASSYKKTQETDAHFNLLRIQLPNNRFLYRSYESYLREIKNDLAGFQQTNEQLRLLARGIRVHPDHTQLLGLRTFPNLPQILPSSQSINPPSQNSEMSENLTFAEDIDDEIYARNCEENKMLADLIENLTIPSLKNSRIFIIVIFVFSMATGIVSFALLARYRKRINSPKKMQYATDYARFYVSSSITLCHLYILKVLNLVPWKEIKMKYYNSEEDLKMQLRYCISQVINYGKSLSDLKMKELDSYIKNANDCLFEPTNKFTYVEKDFSTKTQTISLTDAMNTVVMRLAEIVDLNDNEITRLTLLTPSIMTPMVNKFDLTLQFISATDNLTEHINSEVTKEDKVLRLISYGFIVFFVIITIIMALFVYYKINHDKKIVYRTLMALPKNVVSQINEGLRIRKSGDDSSRGNNLTSQANIANELEYSKQEENMIKVLVNAADETDSAMTTINSIITCLLVFLIMSVILANSLAQIFIEQGDAINQNVQHVDNLMTIGSLYHNMFAEFNDITATFLGYPTNASVNMTAKINSMQDYQSKLNDYYNWMRYGYKNALPYPDFSKIVSQSIENAGCNWNVIFQTVEDGFNCFSPDVLIKYTYYLTHSMIDAALVSKKFTGTPFINASKVALINRIYLFRLIDDFIFPGAEQVDEKVNKIVISSFPIWGTLIIVTVLSFLVILIAILLLIKQIENRLRYALRLLLSCQPSYVTQNGFIMTVLTGNFKQNSNDSSMRGNEFYDTLVEDLPDSIIVTNGQNYKIASMNKSAKELFKGDLVGSSLNEYLGSTDFSPESNSKLQKLFDFNTKSAQCAVQFMKGDVDKQFLLVSKTSALQGDSYIFIVRNNTQSFMYNKLITEERSKSDQLLATILPATLVPRVQAGEKNISFSVPSATICFIDIVEFTPWCSSNSAQVVTGTLNNIFTEFDTIVASLPVMERVKCIGDCYMAAGGIFADTPNVLQFARSSVDFGLQAIDAIRKINEKLGMSLQVRVGLHIGGPVVAGVIGTGKPTFEIFGPAISMAQQMEHNGVPMKVHVSRSIYELIYGGTYKIEERGEIQIKQGKVLTYLVTMQ</sequence>
<gene>
    <name evidence="9" type="ORF">TVAG_092700</name>
</gene>
<name>A2FTS7_TRIV3</name>
<dbReference type="KEGG" id="tva:4749385"/>
<keyword evidence="10" id="KW-1185">Reference proteome</keyword>
<feature type="transmembrane region" description="Helical" evidence="7">
    <location>
        <begin position="769"/>
        <end position="792"/>
    </location>
</feature>
<dbReference type="GO" id="GO:0004383">
    <property type="term" value="F:guanylate cyclase activity"/>
    <property type="evidence" value="ECO:0000318"/>
    <property type="project" value="GO_Central"/>
</dbReference>
<feature type="transmembrane region" description="Helical" evidence="7">
    <location>
        <begin position="456"/>
        <end position="477"/>
    </location>
</feature>
<evidence type="ECO:0000256" key="6">
    <source>
        <dbReference type="ARBA" id="ARBA00023239"/>
    </source>
</evidence>
<dbReference type="VEuPathDB" id="TrichDB:TVAG_092700"/>
<reference evidence="9" key="2">
    <citation type="journal article" date="2007" name="Science">
        <title>Draft genome sequence of the sexually transmitted pathogen Trichomonas vaginalis.</title>
        <authorList>
            <person name="Carlton J.M."/>
            <person name="Hirt R.P."/>
            <person name="Silva J.C."/>
            <person name="Delcher A.L."/>
            <person name="Schatz M."/>
            <person name="Zhao Q."/>
            <person name="Wortman J.R."/>
            <person name="Bidwell S.L."/>
            <person name="Alsmark U.C.M."/>
            <person name="Besteiro S."/>
            <person name="Sicheritz-Ponten T."/>
            <person name="Noel C.J."/>
            <person name="Dacks J.B."/>
            <person name="Foster P.G."/>
            <person name="Simillion C."/>
            <person name="Van de Peer Y."/>
            <person name="Miranda-Saavedra D."/>
            <person name="Barton G.J."/>
            <person name="Westrop G.D."/>
            <person name="Mueller S."/>
            <person name="Dessi D."/>
            <person name="Fiori P.L."/>
            <person name="Ren Q."/>
            <person name="Paulsen I."/>
            <person name="Zhang H."/>
            <person name="Bastida-Corcuera F.D."/>
            <person name="Simoes-Barbosa A."/>
            <person name="Brown M.T."/>
            <person name="Hayes R.D."/>
            <person name="Mukherjee M."/>
            <person name="Okumura C.Y."/>
            <person name="Schneider R."/>
            <person name="Smith A.J."/>
            <person name="Vanacova S."/>
            <person name="Villalvazo M."/>
            <person name="Haas B.J."/>
            <person name="Pertea M."/>
            <person name="Feldblyum T.V."/>
            <person name="Utterback T.R."/>
            <person name="Shu C.L."/>
            <person name="Osoegawa K."/>
            <person name="de Jong P.J."/>
            <person name="Hrdy I."/>
            <person name="Horvathova L."/>
            <person name="Zubacova Z."/>
            <person name="Dolezal P."/>
            <person name="Malik S.B."/>
            <person name="Logsdon J.M. Jr."/>
            <person name="Henze K."/>
            <person name="Gupta A."/>
            <person name="Wang C.C."/>
            <person name="Dunne R.L."/>
            <person name="Upcroft J.A."/>
            <person name="Upcroft P."/>
            <person name="White O."/>
            <person name="Salzberg S.L."/>
            <person name="Tang P."/>
            <person name="Chiu C.-H."/>
            <person name="Lee Y.-S."/>
            <person name="Embley T.M."/>
            <person name="Coombs G.H."/>
            <person name="Mottram J.C."/>
            <person name="Tachezy J."/>
            <person name="Fraser-Liggett C.M."/>
            <person name="Johnson P.J."/>
        </authorList>
    </citation>
    <scope>NUCLEOTIDE SEQUENCE [LARGE SCALE GENOMIC DNA]</scope>
    <source>
        <strain evidence="9">G3</strain>
    </source>
</reference>
<feature type="transmembrane region" description="Helical" evidence="7">
    <location>
        <begin position="664"/>
        <end position="686"/>
    </location>
</feature>
<keyword evidence="3" id="KW-0547">Nucleotide-binding</keyword>
<keyword evidence="5 7" id="KW-0472">Membrane</keyword>
<evidence type="ECO:0000256" key="1">
    <source>
        <dbReference type="ARBA" id="ARBA00004370"/>
    </source>
</evidence>
<reference evidence="9" key="1">
    <citation type="submission" date="2006-10" db="EMBL/GenBank/DDBJ databases">
        <authorList>
            <person name="Amadeo P."/>
            <person name="Zhao Q."/>
            <person name="Wortman J."/>
            <person name="Fraser-Liggett C."/>
            <person name="Carlton J."/>
        </authorList>
    </citation>
    <scope>NUCLEOTIDE SEQUENCE</scope>
    <source>
        <strain evidence="9">G3</strain>
    </source>
</reference>
<feature type="transmembrane region" description="Helical" evidence="7">
    <location>
        <begin position="81"/>
        <end position="100"/>
    </location>
</feature>
<feature type="transmembrane region" description="Helical" evidence="7">
    <location>
        <begin position="498"/>
        <end position="518"/>
    </location>
</feature>
<evidence type="ECO:0000256" key="4">
    <source>
        <dbReference type="ARBA" id="ARBA00022989"/>
    </source>
</evidence>
<evidence type="ECO:0000256" key="7">
    <source>
        <dbReference type="SAM" id="Phobius"/>
    </source>
</evidence>
<dbReference type="SMART" id="SM00091">
    <property type="entry name" value="PAS"/>
    <property type="match status" value="1"/>
</dbReference>
<dbReference type="PROSITE" id="PS50125">
    <property type="entry name" value="GUANYLATE_CYCLASE_2"/>
    <property type="match status" value="1"/>
</dbReference>
<dbReference type="PANTHER" id="PTHR11920:SF335">
    <property type="entry name" value="GUANYLATE CYCLASE"/>
    <property type="match status" value="1"/>
</dbReference>
<dbReference type="OrthoDB" id="6127067at2759"/>
<dbReference type="GO" id="GO:0006182">
    <property type="term" value="P:cGMP biosynthetic process"/>
    <property type="evidence" value="ECO:0000318"/>
    <property type="project" value="GO_Central"/>
</dbReference>
<dbReference type="Proteomes" id="UP000001542">
    <property type="component" value="Unassembled WGS sequence"/>
</dbReference>
<dbReference type="SMR" id="A2FTS7"/>
<keyword evidence="4 7" id="KW-1133">Transmembrane helix</keyword>
<dbReference type="GO" id="GO:0035556">
    <property type="term" value="P:intracellular signal transduction"/>
    <property type="evidence" value="ECO:0007669"/>
    <property type="project" value="InterPro"/>
</dbReference>
<keyword evidence="2 7" id="KW-0812">Transmembrane</keyword>
<organism evidence="9 10">
    <name type="scientific">Trichomonas vaginalis (strain ATCC PRA-98 / G3)</name>
    <dbReference type="NCBI Taxonomy" id="412133"/>
    <lineage>
        <taxon>Eukaryota</taxon>
        <taxon>Metamonada</taxon>
        <taxon>Parabasalia</taxon>
        <taxon>Trichomonadida</taxon>
        <taxon>Trichomonadidae</taxon>
        <taxon>Trichomonas</taxon>
    </lineage>
</organism>
<evidence type="ECO:0000313" key="10">
    <source>
        <dbReference type="Proteomes" id="UP000001542"/>
    </source>
</evidence>
<dbReference type="Gene3D" id="3.30.70.1230">
    <property type="entry name" value="Nucleotide cyclase"/>
    <property type="match status" value="1"/>
</dbReference>
<feature type="transmembrane region" description="Helical" evidence="7">
    <location>
        <begin position="975"/>
        <end position="1000"/>
    </location>
</feature>
<dbReference type="VEuPathDB" id="TrichDB:TVAGG3_0060610"/>
<evidence type="ECO:0000313" key="9">
    <source>
        <dbReference type="EMBL" id="EAX91684.1"/>
    </source>
</evidence>
<dbReference type="Pfam" id="PF00211">
    <property type="entry name" value="Guanylate_cyc"/>
    <property type="match status" value="1"/>
</dbReference>
<comment type="subcellular location">
    <subcellularLocation>
        <location evidence="1">Membrane</location>
    </subcellularLocation>
</comment>
<dbReference type="EMBL" id="DS114017">
    <property type="protein sequence ID" value="EAX91684.1"/>
    <property type="molecule type" value="Genomic_DNA"/>
</dbReference>
<dbReference type="InParanoid" id="A2FTS7"/>
<feature type="domain" description="Guanylate cyclase" evidence="8">
    <location>
        <begin position="1204"/>
        <end position="1336"/>
    </location>
</feature>
<proteinExistence type="predicted"/>
<dbReference type="eggNOG" id="KOG4171">
    <property type="taxonomic scope" value="Eukaryota"/>
</dbReference>
<feature type="transmembrane region" description="Helical" evidence="7">
    <location>
        <begin position="141"/>
        <end position="160"/>
    </location>
</feature>
<dbReference type="InterPro" id="IPR000014">
    <property type="entry name" value="PAS"/>
</dbReference>
<protein>
    <submittedName>
        <fullName evidence="9">Adenylate and Guanylate cyclase catalytic domain containing protein</fullName>
    </submittedName>
</protein>
<evidence type="ECO:0000259" key="8">
    <source>
        <dbReference type="PROSITE" id="PS50125"/>
    </source>
</evidence>
<dbReference type="GO" id="GO:0005886">
    <property type="term" value="C:plasma membrane"/>
    <property type="evidence" value="ECO:0000318"/>
    <property type="project" value="GO_Central"/>
</dbReference>